<dbReference type="EMBL" id="QBLH01002486">
    <property type="protein sequence ID" value="TGZ48404.1"/>
    <property type="molecule type" value="Genomic_DNA"/>
</dbReference>
<name>A0A4V3SAD4_9HYME</name>
<comment type="caution">
    <text evidence="2">The sequence shown here is derived from an EMBL/GenBank/DDBJ whole genome shotgun (WGS) entry which is preliminary data.</text>
</comment>
<feature type="compositionally biased region" description="Basic and acidic residues" evidence="1">
    <location>
        <begin position="178"/>
        <end position="199"/>
    </location>
</feature>
<accession>A0A4V3SAD4</accession>
<proteinExistence type="predicted"/>
<organism evidence="2 3">
    <name type="scientific">Temnothorax longispinosus</name>
    <dbReference type="NCBI Taxonomy" id="300112"/>
    <lineage>
        <taxon>Eukaryota</taxon>
        <taxon>Metazoa</taxon>
        <taxon>Ecdysozoa</taxon>
        <taxon>Arthropoda</taxon>
        <taxon>Hexapoda</taxon>
        <taxon>Insecta</taxon>
        <taxon>Pterygota</taxon>
        <taxon>Neoptera</taxon>
        <taxon>Endopterygota</taxon>
        <taxon>Hymenoptera</taxon>
        <taxon>Apocrita</taxon>
        <taxon>Aculeata</taxon>
        <taxon>Formicoidea</taxon>
        <taxon>Formicidae</taxon>
        <taxon>Myrmicinae</taxon>
        <taxon>Temnothorax</taxon>
    </lineage>
</organism>
<feature type="region of interest" description="Disordered" evidence="1">
    <location>
        <begin position="154"/>
        <end position="199"/>
    </location>
</feature>
<gene>
    <name evidence="2" type="ORF">DBV15_02762</name>
</gene>
<feature type="non-terminal residue" evidence="2">
    <location>
        <position position="199"/>
    </location>
</feature>
<evidence type="ECO:0000313" key="3">
    <source>
        <dbReference type="Proteomes" id="UP000310200"/>
    </source>
</evidence>
<keyword evidence="3" id="KW-1185">Reference proteome</keyword>
<dbReference type="Proteomes" id="UP000310200">
    <property type="component" value="Unassembled WGS sequence"/>
</dbReference>
<evidence type="ECO:0000256" key="1">
    <source>
        <dbReference type="SAM" id="MobiDB-lite"/>
    </source>
</evidence>
<sequence>MIVYTSEKERCCSANKGIARERERHGDAQTRLHLHRSAPTVESEIPIAAIAVTNIPRVGGTKVFVACGGGGGGATSTRRRTFHGPQRITRNLDESLASCNELEGSDATMSMAPGRWRSRRLLLASAAGIYTFETPIRGDTQPASSRSLHIRSWKARASSATRVKPVSSSTMTTKKRKPAGENDRGKARRNHEISFDRAD</sequence>
<protein>
    <submittedName>
        <fullName evidence="2">Uncharacterized protein</fullName>
    </submittedName>
</protein>
<reference evidence="2 3" key="1">
    <citation type="journal article" date="2019" name="Philos. Trans. R. Soc. Lond., B, Biol. Sci.">
        <title>Ant behaviour and brain gene expression of defending hosts depend on the ecological success of the intruding social parasite.</title>
        <authorList>
            <person name="Kaur R."/>
            <person name="Stoldt M."/>
            <person name="Jongepier E."/>
            <person name="Feldmeyer B."/>
            <person name="Menzel F."/>
            <person name="Bornberg-Bauer E."/>
            <person name="Foitzik S."/>
        </authorList>
    </citation>
    <scope>NUCLEOTIDE SEQUENCE [LARGE SCALE GENOMIC DNA]</scope>
    <source>
        <tissue evidence="2">Whole body</tissue>
    </source>
</reference>
<dbReference type="AlphaFoldDB" id="A0A4V3SAD4"/>
<feature type="compositionally biased region" description="Polar residues" evidence="1">
    <location>
        <begin position="158"/>
        <end position="172"/>
    </location>
</feature>
<evidence type="ECO:0000313" key="2">
    <source>
        <dbReference type="EMBL" id="TGZ48404.1"/>
    </source>
</evidence>